<evidence type="ECO:0000313" key="2">
    <source>
        <dbReference type="EMBL" id="PNT66475.1"/>
    </source>
</evidence>
<keyword evidence="4" id="KW-1185">Reference proteome</keyword>
<accession>A0A2K2CWS3</accession>
<dbReference type="EMBL" id="CM000882">
    <property type="protein sequence ID" value="PNT66475.1"/>
    <property type="molecule type" value="Genomic_DNA"/>
</dbReference>
<dbReference type="Proteomes" id="UP000008810">
    <property type="component" value="Chromosome 3"/>
</dbReference>
<dbReference type="InParanoid" id="A0A2K2CWS3"/>
<evidence type="ECO:0000313" key="4">
    <source>
        <dbReference type="Proteomes" id="UP000008810"/>
    </source>
</evidence>
<name>A0A2K2CWS3_BRADI</name>
<evidence type="ECO:0000256" key="1">
    <source>
        <dbReference type="SAM" id="MobiDB-lite"/>
    </source>
</evidence>
<dbReference type="AlphaFoldDB" id="A0A2K2CWS3"/>
<reference evidence="2" key="2">
    <citation type="submission" date="2017-06" db="EMBL/GenBank/DDBJ databases">
        <title>WGS assembly of Brachypodium distachyon.</title>
        <authorList>
            <consortium name="The International Brachypodium Initiative"/>
            <person name="Lucas S."/>
            <person name="Harmon-Smith M."/>
            <person name="Lail K."/>
            <person name="Tice H."/>
            <person name="Grimwood J."/>
            <person name="Bruce D."/>
            <person name="Barry K."/>
            <person name="Shu S."/>
            <person name="Lindquist E."/>
            <person name="Wang M."/>
            <person name="Pitluck S."/>
            <person name="Vogel J.P."/>
            <person name="Garvin D.F."/>
            <person name="Mockler T.C."/>
            <person name="Schmutz J."/>
            <person name="Rokhsar D."/>
            <person name="Bevan M.W."/>
        </authorList>
    </citation>
    <scope>NUCLEOTIDE SEQUENCE</scope>
    <source>
        <strain evidence="2">Bd21</strain>
    </source>
</reference>
<reference evidence="2 3" key="1">
    <citation type="journal article" date="2010" name="Nature">
        <title>Genome sequencing and analysis of the model grass Brachypodium distachyon.</title>
        <authorList>
            <consortium name="International Brachypodium Initiative"/>
        </authorList>
    </citation>
    <scope>NUCLEOTIDE SEQUENCE [LARGE SCALE GENOMIC DNA]</scope>
    <source>
        <strain evidence="2 3">Bd21</strain>
    </source>
</reference>
<dbReference type="EnsemblPlants" id="PNT66475">
    <property type="protein sequence ID" value="PNT66475"/>
    <property type="gene ID" value="BRADI_3g12841v3"/>
</dbReference>
<dbReference type="Gramene" id="PNT66475">
    <property type="protein sequence ID" value="PNT66475"/>
    <property type="gene ID" value="BRADI_3g12841v3"/>
</dbReference>
<evidence type="ECO:0000313" key="3">
    <source>
        <dbReference type="EnsemblPlants" id="PNT66475"/>
    </source>
</evidence>
<feature type="region of interest" description="Disordered" evidence="1">
    <location>
        <begin position="1"/>
        <end position="29"/>
    </location>
</feature>
<organism evidence="2">
    <name type="scientific">Brachypodium distachyon</name>
    <name type="common">Purple false brome</name>
    <name type="synonym">Trachynia distachya</name>
    <dbReference type="NCBI Taxonomy" id="15368"/>
    <lineage>
        <taxon>Eukaryota</taxon>
        <taxon>Viridiplantae</taxon>
        <taxon>Streptophyta</taxon>
        <taxon>Embryophyta</taxon>
        <taxon>Tracheophyta</taxon>
        <taxon>Spermatophyta</taxon>
        <taxon>Magnoliopsida</taxon>
        <taxon>Liliopsida</taxon>
        <taxon>Poales</taxon>
        <taxon>Poaceae</taxon>
        <taxon>BOP clade</taxon>
        <taxon>Pooideae</taxon>
        <taxon>Stipodae</taxon>
        <taxon>Brachypodieae</taxon>
        <taxon>Brachypodium</taxon>
    </lineage>
</organism>
<protein>
    <submittedName>
        <fullName evidence="2 3">Uncharacterized protein</fullName>
    </submittedName>
</protein>
<proteinExistence type="predicted"/>
<gene>
    <name evidence="2" type="ORF">BRADI_3g12841v3</name>
</gene>
<sequence length="81" mass="8623">MSGPAISRQRQGCPHTGSSAAAARPDQTGNTVAHDFGVIYCGAYRVVNCTGESLATIANKMKEEHTQMTVLFLVTTIVQLL</sequence>
<reference evidence="3" key="3">
    <citation type="submission" date="2018-08" db="UniProtKB">
        <authorList>
            <consortium name="EnsemblPlants"/>
        </authorList>
    </citation>
    <scope>IDENTIFICATION</scope>
    <source>
        <strain evidence="3">cv. Bd21</strain>
    </source>
</reference>